<name>A0A928Z561_9CYAN</name>
<reference evidence="1" key="1">
    <citation type="submission" date="2020-10" db="EMBL/GenBank/DDBJ databases">
        <authorList>
            <person name="Castelo-Branco R."/>
            <person name="Eusebio N."/>
            <person name="Adriana R."/>
            <person name="Vieira A."/>
            <person name="Brugerolle De Fraissinette N."/>
            <person name="Rezende De Castro R."/>
            <person name="Schneider M.P."/>
            <person name="Vasconcelos V."/>
            <person name="Leao P.N."/>
        </authorList>
    </citation>
    <scope>NUCLEOTIDE SEQUENCE</scope>
    <source>
        <strain evidence="1">LEGE 11480</strain>
    </source>
</reference>
<proteinExistence type="predicted"/>
<accession>A0A928Z561</accession>
<dbReference type="EMBL" id="JADEXQ010000073">
    <property type="protein sequence ID" value="MBE9031712.1"/>
    <property type="molecule type" value="Genomic_DNA"/>
</dbReference>
<evidence type="ECO:0000313" key="2">
    <source>
        <dbReference type="Proteomes" id="UP000625316"/>
    </source>
</evidence>
<protein>
    <submittedName>
        <fullName evidence="1">Uncharacterized protein</fullName>
    </submittedName>
</protein>
<dbReference type="AlphaFoldDB" id="A0A928Z561"/>
<keyword evidence="2" id="KW-1185">Reference proteome</keyword>
<evidence type="ECO:0000313" key="1">
    <source>
        <dbReference type="EMBL" id="MBE9031712.1"/>
    </source>
</evidence>
<gene>
    <name evidence="1" type="ORF">IQ266_18425</name>
</gene>
<dbReference type="Proteomes" id="UP000625316">
    <property type="component" value="Unassembled WGS sequence"/>
</dbReference>
<sequence>MAFDLHLKDASEKIESQEEYFLVMASKQPQLYPELSALWHHFHGSPKITPAVANTIVHELIGLLSANKADRALTKLIVRLLPLFSQAYLTQESIQCSSD</sequence>
<comment type="caution">
    <text evidence="1">The sequence shown here is derived from an EMBL/GenBank/DDBJ whole genome shotgun (WGS) entry which is preliminary data.</text>
</comment>
<dbReference type="RefSeq" id="WP_264326539.1">
    <property type="nucleotide sequence ID" value="NZ_JADEXQ010000073.1"/>
</dbReference>
<organism evidence="1 2">
    <name type="scientific">Romeriopsis navalis LEGE 11480</name>
    <dbReference type="NCBI Taxonomy" id="2777977"/>
    <lineage>
        <taxon>Bacteria</taxon>
        <taxon>Bacillati</taxon>
        <taxon>Cyanobacteriota</taxon>
        <taxon>Cyanophyceae</taxon>
        <taxon>Leptolyngbyales</taxon>
        <taxon>Leptolyngbyaceae</taxon>
        <taxon>Romeriopsis</taxon>
        <taxon>Romeriopsis navalis</taxon>
    </lineage>
</organism>